<organism evidence="1 2">
    <name type="scientific">Holdemanella biformis</name>
    <dbReference type="NCBI Taxonomy" id="1735"/>
    <lineage>
        <taxon>Bacteria</taxon>
        <taxon>Bacillati</taxon>
        <taxon>Bacillota</taxon>
        <taxon>Erysipelotrichia</taxon>
        <taxon>Erysipelotrichales</taxon>
        <taxon>Erysipelotrichaceae</taxon>
        <taxon>Holdemanella</taxon>
    </lineage>
</organism>
<evidence type="ECO:0000313" key="2">
    <source>
        <dbReference type="Proteomes" id="UP000285288"/>
    </source>
</evidence>
<protein>
    <recommendedName>
        <fullName evidence="3">Pentapeptide repeat-containing protein</fullName>
    </recommendedName>
</protein>
<comment type="caution">
    <text evidence="1">The sequence shown here is derived from an EMBL/GenBank/DDBJ whole genome shotgun (WGS) entry which is preliminary data.</text>
</comment>
<evidence type="ECO:0000313" key="1">
    <source>
        <dbReference type="EMBL" id="RHB09457.1"/>
    </source>
</evidence>
<dbReference type="AlphaFoldDB" id="A0A413UFV5"/>
<evidence type="ECO:0008006" key="3">
    <source>
        <dbReference type="Google" id="ProtNLM"/>
    </source>
</evidence>
<dbReference type="Proteomes" id="UP000285288">
    <property type="component" value="Unassembled WGS sequence"/>
</dbReference>
<proteinExistence type="predicted"/>
<name>A0A413UFV5_9FIRM</name>
<accession>A0A413UFV5</accession>
<dbReference type="EMBL" id="QSGD01000001">
    <property type="protein sequence ID" value="RHB09457.1"/>
    <property type="molecule type" value="Genomic_DNA"/>
</dbReference>
<gene>
    <name evidence="1" type="ORF">DW907_00285</name>
</gene>
<sequence>MISSYTLYASVVSFRFRSGGCAASSKGEGFREWKGMEWVLDISVFNFSFVGKLVFNSSLFNCVGFSNVGFSNIGFSNVGLSNVGFSNVGKSNLGGCS</sequence>
<reference evidence="1 2" key="1">
    <citation type="submission" date="2018-08" db="EMBL/GenBank/DDBJ databases">
        <title>A genome reference for cultivated species of the human gut microbiota.</title>
        <authorList>
            <person name="Zou Y."/>
            <person name="Xue W."/>
            <person name="Luo G."/>
        </authorList>
    </citation>
    <scope>NUCLEOTIDE SEQUENCE [LARGE SCALE GENOMIC DNA]</scope>
    <source>
        <strain evidence="1 2">AM42-13AC</strain>
    </source>
</reference>